<proteinExistence type="predicted"/>
<keyword evidence="2" id="KW-0472">Membrane</keyword>
<dbReference type="OrthoDB" id="4350849at2"/>
<reference evidence="3 4" key="1">
    <citation type="submission" date="2019-05" db="EMBL/GenBank/DDBJ databases">
        <title>Comparative genomics and metabolomics analyses of clavulanic acid producing Streptomyces species provides insight into specialized metabolism and evolution of beta-lactam biosynthetic gene clusters.</title>
        <authorList>
            <person name="Moore M.A."/>
            <person name="Cruz-Morales P."/>
            <person name="Barona Gomez F."/>
            <person name="Kapil T."/>
        </authorList>
    </citation>
    <scope>NUCLEOTIDE SEQUENCE [LARGE SCALE GENOMIC DNA]</scope>
    <source>
        <strain evidence="3 4">NRRL 5741</strain>
    </source>
</reference>
<protein>
    <recommendedName>
        <fullName evidence="5">Type II toxin-antitoxin system RelE/ParE family toxin</fullName>
    </recommendedName>
</protein>
<comment type="caution">
    <text evidence="3">The sequence shown here is derived from an EMBL/GenBank/DDBJ whole genome shotgun (WGS) entry which is preliminary data.</text>
</comment>
<evidence type="ECO:0000313" key="3">
    <source>
        <dbReference type="EMBL" id="MQT01270.1"/>
    </source>
</evidence>
<dbReference type="SUPFAM" id="SSF143011">
    <property type="entry name" value="RelE-like"/>
    <property type="match status" value="1"/>
</dbReference>
<dbReference type="AlphaFoldDB" id="A0A646KGS9"/>
<keyword evidence="2" id="KW-1133">Transmembrane helix</keyword>
<dbReference type="Gene3D" id="3.30.2310.20">
    <property type="entry name" value="RelE-like"/>
    <property type="match status" value="1"/>
</dbReference>
<evidence type="ECO:0000256" key="2">
    <source>
        <dbReference type="SAM" id="Phobius"/>
    </source>
</evidence>
<accession>A0A646KGS9</accession>
<dbReference type="Proteomes" id="UP000419138">
    <property type="component" value="Unassembled WGS sequence"/>
</dbReference>
<name>A0A646KGS9_STRJU</name>
<sequence>MSGYRVQYGNAADDALRKMPAPVRTEFEAGMSRLAADPYGRPSTPAKSPSEPDRRSAPLGAFVVVYYVSRTVLLVTAVHIIG</sequence>
<keyword evidence="2" id="KW-0812">Transmembrane</keyword>
<gene>
    <name evidence="3" type="ORF">FF041_13870</name>
</gene>
<dbReference type="EMBL" id="VCLA01000118">
    <property type="protein sequence ID" value="MQT01270.1"/>
    <property type="molecule type" value="Genomic_DNA"/>
</dbReference>
<evidence type="ECO:0000313" key="4">
    <source>
        <dbReference type="Proteomes" id="UP000419138"/>
    </source>
</evidence>
<organism evidence="3 4">
    <name type="scientific">Streptomyces jumonjinensis</name>
    <dbReference type="NCBI Taxonomy" id="1945"/>
    <lineage>
        <taxon>Bacteria</taxon>
        <taxon>Bacillati</taxon>
        <taxon>Actinomycetota</taxon>
        <taxon>Actinomycetes</taxon>
        <taxon>Kitasatosporales</taxon>
        <taxon>Streptomycetaceae</taxon>
        <taxon>Streptomyces</taxon>
    </lineage>
</organism>
<evidence type="ECO:0008006" key="5">
    <source>
        <dbReference type="Google" id="ProtNLM"/>
    </source>
</evidence>
<feature type="transmembrane region" description="Helical" evidence="2">
    <location>
        <begin position="59"/>
        <end position="81"/>
    </location>
</feature>
<dbReference type="RefSeq" id="WP_153483499.1">
    <property type="nucleotide sequence ID" value="NZ_JBEPDZ010000044.1"/>
</dbReference>
<dbReference type="InterPro" id="IPR035093">
    <property type="entry name" value="RelE/ParE_toxin_dom_sf"/>
</dbReference>
<keyword evidence="4" id="KW-1185">Reference proteome</keyword>
<feature type="region of interest" description="Disordered" evidence="1">
    <location>
        <begin position="34"/>
        <end position="56"/>
    </location>
</feature>
<evidence type="ECO:0000256" key="1">
    <source>
        <dbReference type="SAM" id="MobiDB-lite"/>
    </source>
</evidence>